<comment type="caution">
    <text evidence="2">The sequence shown here is derived from an EMBL/GenBank/DDBJ whole genome shotgun (WGS) entry which is preliminary data.</text>
</comment>
<feature type="compositionally biased region" description="Basic and acidic residues" evidence="1">
    <location>
        <begin position="1"/>
        <end position="10"/>
    </location>
</feature>
<keyword evidence="3" id="KW-1185">Reference proteome</keyword>
<feature type="non-terminal residue" evidence="2">
    <location>
        <position position="1"/>
    </location>
</feature>
<feature type="region of interest" description="Disordered" evidence="1">
    <location>
        <begin position="1"/>
        <end position="132"/>
    </location>
</feature>
<dbReference type="Proteomes" id="UP000823388">
    <property type="component" value="Chromosome 9K"/>
</dbReference>
<protein>
    <submittedName>
        <fullName evidence="2">Uncharacterized protein</fullName>
    </submittedName>
</protein>
<name>A0A8T0N8J3_PANVG</name>
<gene>
    <name evidence="2" type="ORF">PVAP13_9KG021020</name>
</gene>
<feature type="region of interest" description="Disordered" evidence="1">
    <location>
        <begin position="157"/>
        <end position="200"/>
    </location>
</feature>
<feature type="non-terminal residue" evidence="2">
    <location>
        <position position="200"/>
    </location>
</feature>
<accession>A0A8T0N8J3</accession>
<evidence type="ECO:0000256" key="1">
    <source>
        <dbReference type="SAM" id="MobiDB-lite"/>
    </source>
</evidence>
<proteinExistence type="predicted"/>
<feature type="compositionally biased region" description="Basic and acidic residues" evidence="1">
    <location>
        <begin position="36"/>
        <end position="65"/>
    </location>
</feature>
<feature type="compositionally biased region" description="Gly residues" evidence="1">
    <location>
        <begin position="113"/>
        <end position="125"/>
    </location>
</feature>
<dbReference type="EMBL" id="CM029053">
    <property type="protein sequence ID" value="KAG2544479.1"/>
    <property type="molecule type" value="Genomic_DNA"/>
</dbReference>
<dbReference type="AlphaFoldDB" id="A0A8T0N8J3"/>
<evidence type="ECO:0000313" key="3">
    <source>
        <dbReference type="Proteomes" id="UP000823388"/>
    </source>
</evidence>
<sequence>LHGQDQHGGDHGVGTAKDEEIEGDLEPEGNHLIIRQAERDRRRREDGSDSRNGDGRSERRQEREGAALNAGDGQELAAGGASHGIGDERNGGAVSGNGSRAGRRECRRRRGAPSGGGAASGGGNAPSGAAASGAVGIWRSTGELGLCVCVWVGWGGGHGGRGEGRAEQNRLGGGARRQKTGARRPCGIGRAPGRRSRGGR</sequence>
<reference evidence="2 3" key="1">
    <citation type="submission" date="2020-05" db="EMBL/GenBank/DDBJ databases">
        <title>WGS assembly of Panicum virgatum.</title>
        <authorList>
            <person name="Lovell J.T."/>
            <person name="Jenkins J."/>
            <person name="Shu S."/>
            <person name="Juenger T.E."/>
            <person name="Schmutz J."/>
        </authorList>
    </citation>
    <scope>NUCLEOTIDE SEQUENCE [LARGE SCALE GENOMIC DNA]</scope>
    <source>
        <strain evidence="3">cv. AP13</strain>
    </source>
</reference>
<organism evidence="2 3">
    <name type="scientific">Panicum virgatum</name>
    <name type="common">Blackwell switchgrass</name>
    <dbReference type="NCBI Taxonomy" id="38727"/>
    <lineage>
        <taxon>Eukaryota</taxon>
        <taxon>Viridiplantae</taxon>
        <taxon>Streptophyta</taxon>
        <taxon>Embryophyta</taxon>
        <taxon>Tracheophyta</taxon>
        <taxon>Spermatophyta</taxon>
        <taxon>Magnoliopsida</taxon>
        <taxon>Liliopsida</taxon>
        <taxon>Poales</taxon>
        <taxon>Poaceae</taxon>
        <taxon>PACMAD clade</taxon>
        <taxon>Panicoideae</taxon>
        <taxon>Panicodae</taxon>
        <taxon>Paniceae</taxon>
        <taxon>Panicinae</taxon>
        <taxon>Panicum</taxon>
        <taxon>Panicum sect. Hiantes</taxon>
    </lineage>
</organism>
<evidence type="ECO:0000313" key="2">
    <source>
        <dbReference type="EMBL" id="KAG2544479.1"/>
    </source>
</evidence>